<dbReference type="PROSITE" id="PS51257">
    <property type="entry name" value="PROKAR_LIPOPROTEIN"/>
    <property type="match status" value="1"/>
</dbReference>
<gene>
    <name evidence="2" type="ORF">G8759_29930</name>
</gene>
<keyword evidence="3" id="KW-1185">Reference proteome</keyword>
<evidence type="ECO:0000256" key="1">
    <source>
        <dbReference type="SAM" id="SignalP"/>
    </source>
</evidence>
<keyword evidence="1" id="KW-0732">Signal</keyword>
<feature type="signal peptide" evidence="1">
    <location>
        <begin position="1"/>
        <end position="22"/>
    </location>
</feature>
<evidence type="ECO:0000313" key="3">
    <source>
        <dbReference type="Proteomes" id="UP000501802"/>
    </source>
</evidence>
<dbReference type="AlphaFoldDB" id="A0A6G9AVQ6"/>
<proteinExistence type="predicted"/>
<feature type="chain" id="PRO_5026348167" evidence="1">
    <location>
        <begin position="23"/>
        <end position="70"/>
    </location>
</feature>
<dbReference type="Proteomes" id="UP000501802">
    <property type="component" value="Chromosome"/>
</dbReference>
<protein>
    <submittedName>
        <fullName evidence="2">Uncharacterized protein</fullName>
    </submittedName>
</protein>
<dbReference type="EMBL" id="CP050063">
    <property type="protein sequence ID" value="QIP16561.1"/>
    <property type="molecule type" value="Genomic_DNA"/>
</dbReference>
<evidence type="ECO:0000313" key="2">
    <source>
        <dbReference type="EMBL" id="QIP16561.1"/>
    </source>
</evidence>
<sequence length="70" mass="7894">MQRFLLFFFLLVCFVITSCSDASTCRQNTSPEINPTAIRYDGQTYTSPSAFFRSGVYAYGFLNVSALNFP</sequence>
<accession>A0A6G9AVQ6</accession>
<organism evidence="2 3">
    <name type="scientific">Spirosoma aureum</name>
    <dbReference type="NCBI Taxonomy" id="2692134"/>
    <lineage>
        <taxon>Bacteria</taxon>
        <taxon>Pseudomonadati</taxon>
        <taxon>Bacteroidota</taxon>
        <taxon>Cytophagia</taxon>
        <taxon>Cytophagales</taxon>
        <taxon>Cytophagaceae</taxon>
        <taxon>Spirosoma</taxon>
    </lineage>
</organism>
<dbReference type="RefSeq" id="WP_167216571.1">
    <property type="nucleotide sequence ID" value="NZ_CP050063.1"/>
</dbReference>
<reference evidence="2 3" key="1">
    <citation type="submission" date="2020-03" db="EMBL/GenBank/DDBJ databases">
        <authorList>
            <person name="Kim M.K."/>
        </authorList>
    </citation>
    <scope>NUCLEOTIDE SEQUENCE [LARGE SCALE GENOMIC DNA]</scope>
    <source>
        <strain evidence="2 3">BT328</strain>
    </source>
</reference>
<name>A0A6G9AVQ6_9BACT</name>
<dbReference type="KEGG" id="spib:G8759_29930"/>